<reference evidence="2" key="1">
    <citation type="journal article" date="2014" name="Science">
        <title>Ancient hybridizations among the ancestral genomes of bread wheat.</title>
        <authorList>
            <consortium name="International Wheat Genome Sequencing Consortium,"/>
            <person name="Marcussen T."/>
            <person name="Sandve S.R."/>
            <person name="Heier L."/>
            <person name="Spannagl M."/>
            <person name="Pfeifer M."/>
            <person name="Jakobsen K.S."/>
            <person name="Wulff B.B."/>
            <person name="Steuernagel B."/>
            <person name="Mayer K.F."/>
            <person name="Olsen O.A."/>
        </authorList>
    </citation>
    <scope>NUCLEOTIDE SEQUENCE [LARGE SCALE GENOMIC DNA]</scope>
    <source>
        <strain evidence="2">cv. AL8/78</strain>
    </source>
</reference>
<reference evidence="2" key="2">
    <citation type="journal article" date="2017" name="Nat. Plants">
        <title>The Aegilops tauschii genome reveals multiple impacts of transposons.</title>
        <authorList>
            <person name="Zhao G."/>
            <person name="Zou C."/>
            <person name="Li K."/>
            <person name="Wang K."/>
            <person name="Li T."/>
            <person name="Gao L."/>
            <person name="Zhang X."/>
            <person name="Wang H."/>
            <person name="Yang Z."/>
            <person name="Liu X."/>
            <person name="Jiang W."/>
            <person name="Mao L."/>
            <person name="Kong X."/>
            <person name="Jiao Y."/>
            <person name="Jia J."/>
        </authorList>
    </citation>
    <scope>NUCLEOTIDE SEQUENCE [LARGE SCALE GENOMIC DNA]</scope>
    <source>
        <strain evidence="2">cv. AL8/78</strain>
    </source>
</reference>
<keyword evidence="2" id="KW-1185">Reference proteome</keyword>
<sequence length="67" mass="7418">MGEMFRTWMPGRRLRMVVHMVGFPAGIMMAAVASLFAPFFLLRALSRSLGVLGRSASLFSFFCVVST</sequence>
<dbReference type="Proteomes" id="UP000015105">
    <property type="component" value="Chromosome 2D"/>
</dbReference>
<accession>A0A453AYB3</accession>
<reference evidence="1" key="5">
    <citation type="journal article" date="2021" name="G3 (Bethesda)">
        <title>Aegilops tauschii genome assembly Aet v5.0 features greater sequence contiguity and improved annotation.</title>
        <authorList>
            <person name="Wang L."/>
            <person name="Zhu T."/>
            <person name="Rodriguez J.C."/>
            <person name="Deal K.R."/>
            <person name="Dubcovsky J."/>
            <person name="McGuire P.E."/>
            <person name="Lux T."/>
            <person name="Spannagl M."/>
            <person name="Mayer K.F.X."/>
            <person name="Baldrich P."/>
            <person name="Meyers B.C."/>
            <person name="Huo N."/>
            <person name="Gu Y.Q."/>
            <person name="Zhou H."/>
            <person name="Devos K.M."/>
            <person name="Bennetzen J.L."/>
            <person name="Unver T."/>
            <person name="Budak H."/>
            <person name="Gulick P.J."/>
            <person name="Galiba G."/>
            <person name="Kalapos B."/>
            <person name="Nelson D.R."/>
            <person name="Li P."/>
            <person name="You F.M."/>
            <person name="Luo M.C."/>
            <person name="Dvorak J."/>
        </authorList>
    </citation>
    <scope>NUCLEOTIDE SEQUENCE [LARGE SCALE GENOMIC DNA]</scope>
    <source>
        <strain evidence="1">cv. AL8/78</strain>
    </source>
</reference>
<evidence type="ECO:0000313" key="2">
    <source>
        <dbReference type="Proteomes" id="UP000015105"/>
    </source>
</evidence>
<name>A0A453AYB3_AEGTS</name>
<dbReference type="EnsemblPlants" id="AET2Gv20301400.32">
    <property type="protein sequence ID" value="AET2Gv20301400.32"/>
    <property type="gene ID" value="AET2Gv20301400"/>
</dbReference>
<evidence type="ECO:0000313" key="1">
    <source>
        <dbReference type="EnsemblPlants" id="AET2Gv20301400.31"/>
    </source>
</evidence>
<reference evidence="1" key="3">
    <citation type="journal article" date="2017" name="Nature">
        <title>Genome sequence of the progenitor of the wheat D genome Aegilops tauschii.</title>
        <authorList>
            <person name="Luo M.C."/>
            <person name="Gu Y.Q."/>
            <person name="Puiu D."/>
            <person name="Wang H."/>
            <person name="Twardziok S.O."/>
            <person name="Deal K.R."/>
            <person name="Huo N."/>
            <person name="Zhu T."/>
            <person name="Wang L."/>
            <person name="Wang Y."/>
            <person name="McGuire P.E."/>
            <person name="Liu S."/>
            <person name="Long H."/>
            <person name="Ramasamy R.K."/>
            <person name="Rodriguez J.C."/>
            <person name="Van S.L."/>
            <person name="Yuan L."/>
            <person name="Wang Z."/>
            <person name="Xia Z."/>
            <person name="Xiao L."/>
            <person name="Anderson O.D."/>
            <person name="Ouyang S."/>
            <person name="Liang Y."/>
            <person name="Zimin A.V."/>
            <person name="Pertea G."/>
            <person name="Qi P."/>
            <person name="Bennetzen J.L."/>
            <person name="Dai X."/>
            <person name="Dawson M.W."/>
            <person name="Muller H.G."/>
            <person name="Kugler K."/>
            <person name="Rivarola-Duarte L."/>
            <person name="Spannagl M."/>
            <person name="Mayer K.F.X."/>
            <person name="Lu F.H."/>
            <person name="Bevan M.W."/>
            <person name="Leroy P."/>
            <person name="Li P."/>
            <person name="You F.M."/>
            <person name="Sun Q."/>
            <person name="Liu Z."/>
            <person name="Lyons E."/>
            <person name="Wicker T."/>
            <person name="Salzberg S.L."/>
            <person name="Devos K.M."/>
            <person name="Dvorak J."/>
        </authorList>
    </citation>
    <scope>NUCLEOTIDE SEQUENCE [LARGE SCALE GENOMIC DNA]</scope>
    <source>
        <strain evidence="1">cv. AL8/78</strain>
    </source>
</reference>
<dbReference type="EnsemblPlants" id="AET2Gv20301400.31">
    <property type="protein sequence ID" value="AET2Gv20301400.31"/>
    <property type="gene ID" value="AET2Gv20301400"/>
</dbReference>
<proteinExistence type="predicted"/>
<protein>
    <submittedName>
        <fullName evidence="1">Uncharacterized protein</fullName>
    </submittedName>
</protein>
<organism evidence="1 2">
    <name type="scientific">Aegilops tauschii subsp. strangulata</name>
    <name type="common">Goatgrass</name>
    <dbReference type="NCBI Taxonomy" id="200361"/>
    <lineage>
        <taxon>Eukaryota</taxon>
        <taxon>Viridiplantae</taxon>
        <taxon>Streptophyta</taxon>
        <taxon>Embryophyta</taxon>
        <taxon>Tracheophyta</taxon>
        <taxon>Spermatophyta</taxon>
        <taxon>Magnoliopsida</taxon>
        <taxon>Liliopsida</taxon>
        <taxon>Poales</taxon>
        <taxon>Poaceae</taxon>
        <taxon>BOP clade</taxon>
        <taxon>Pooideae</taxon>
        <taxon>Triticodae</taxon>
        <taxon>Triticeae</taxon>
        <taxon>Triticinae</taxon>
        <taxon>Aegilops</taxon>
    </lineage>
</organism>
<reference evidence="1" key="4">
    <citation type="submission" date="2019-03" db="UniProtKB">
        <authorList>
            <consortium name="EnsemblPlants"/>
        </authorList>
    </citation>
    <scope>IDENTIFICATION</scope>
</reference>
<dbReference type="Gramene" id="AET2Gv20301400.31">
    <property type="protein sequence ID" value="AET2Gv20301400.31"/>
    <property type="gene ID" value="AET2Gv20301400"/>
</dbReference>
<dbReference type="AlphaFoldDB" id="A0A453AYB3"/>
<dbReference type="Gramene" id="AET2Gv20301400.32">
    <property type="protein sequence ID" value="AET2Gv20301400.32"/>
    <property type="gene ID" value="AET2Gv20301400"/>
</dbReference>